<feature type="transmembrane region" description="Helical" evidence="1">
    <location>
        <begin position="7"/>
        <end position="27"/>
    </location>
</feature>
<evidence type="ECO:0000256" key="1">
    <source>
        <dbReference type="SAM" id="Phobius"/>
    </source>
</evidence>
<protein>
    <submittedName>
        <fullName evidence="2">Uncharacterized protein</fullName>
    </submittedName>
</protein>
<gene>
    <name evidence="2" type="ORF">DJ019_01515</name>
</gene>
<reference evidence="2 3" key="1">
    <citation type="submission" date="2018-05" db="EMBL/GenBank/DDBJ databases">
        <authorList>
            <person name="Lanie J.A."/>
            <person name="Ng W.-L."/>
            <person name="Kazmierczak K.M."/>
            <person name="Andrzejewski T.M."/>
            <person name="Davidsen T.M."/>
            <person name="Wayne K.J."/>
            <person name="Tettelin H."/>
            <person name="Glass J.I."/>
            <person name="Rusch D."/>
            <person name="Podicherti R."/>
            <person name="Tsui H.-C.T."/>
            <person name="Winkler M.E."/>
        </authorList>
    </citation>
    <scope>NUCLEOTIDE SEQUENCE [LARGE SCALE GENOMIC DNA]</scope>
    <source>
        <strain evidence="2 3">BUT-10</strain>
    </source>
</reference>
<dbReference type="AlphaFoldDB" id="A0A328BQ43"/>
<dbReference type="RefSeq" id="WP_111274211.1">
    <property type="nucleotide sequence ID" value="NZ_QFYS01000001.1"/>
</dbReference>
<keyword evidence="1" id="KW-0812">Transmembrane</keyword>
<organism evidence="2 3">
    <name type="scientific">Phenylobacterium kunshanense</name>
    <dbReference type="NCBI Taxonomy" id="1445034"/>
    <lineage>
        <taxon>Bacteria</taxon>
        <taxon>Pseudomonadati</taxon>
        <taxon>Pseudomonadota</taxon>
        <taxon>Alphaproteobacteria</taxon>
        <taxon>Caulobacterales</taxon>
        <taxon>Caulobacteraceae</taxon>
        <taxon>Phenylobacterium</taxon>
    </lineage>
</organism>
<evidence type="ECO:0000313" key="3">
    <source>
        <dbReference type="Proteomes" id="UP000249524"/>
    </source>
</evidence>
<accession>A0A328BQ43</accession>
<dbReference type="EMBL" id="QFYS01000001">
    <property type="protein sequence ID" value="RAK68719.1"/>
    <property type="molecule type" value="Genomic_DNA"/>
</dbReference>
<comment type="caution">
    <text evidence="2">The sequence shown here is derived from an EMBL/GenBank/DDBJ whole genome shotgun (WGS) entry which is preliminary data.</text>
</comment>
<proteinExistence type="predicted"/>
<keyword evidence="1" id="KW-0472">Membrane</keyword>
<evidence type="ECO:0000313" key="2">
    <source>
        <dbReference type="EMBL" id="RAK68719.1"/>
    </source>
</evidence>
<keyword evidence="3" id="KW-1185">Reference proteome</keyword>
<sequence length="170" mass="19008">MSGWFRVLFLFSSFGPLYGVLCVGLAVQKHFAPAAFAGAAAIASIYVFLYLRSGFKDSQPFQDSAEVQAQLDENILSYLVAYLPPLLIDDFQNLAKVAPAAGFYVLVLALMLRTDTLYVNPFFILLGYRIYRVKLISGRTVTIITKKLEIVGSEKLNLYEVQPSRLYFAD</sequence>
<name>A0A328BQ43_9CAUL</name>
<dbReference type="OrthoDB" id="8481993at2"/>
<feature type="transmembrane region" description="Helical" evidence="1">
    <location>
        <begin position="33"/>
        <end position="51"/>
    </location>
</feature>
<dbReference type="Proteomes" id="UP000249524">
    <property type="component" value="Unassembled WGS sequence"/>
</dbReference>
<keyword evidence="1" id="KW-1133">Transmembrane helix</keyword>